<dbReference type="PROSITE" id="PS00741">
    <property type="entry name" value="DH_1"/>
    <property type="match status" value="1"/>
</dbReference>
<dbReference type="InterPro" id="IPR001331">
    <property type="entry name" value="GDS_CDC24_CS"/>
</dbReference>
<keyword evidence="6" id="KW-1185">Reference proteome</keyword>
<accession>A0A5D3B8K3</accession>
<feature type="compositionally biased region" description="Polar residues" evidence="3">
    <location>
        <begin position="741"/>
        <end position="753"/>
    </location>
</feature>
<dbReference type="Proteomes" id="UP000322245">
    <property type="component" value="Unassembled WGS sequence"/>
</dbReference>
<dbReference type="GO" id="GO:0005737">
    <property type="term" value="C:cytoplasm"/>
    <property type="evidence" value="ECO:0007669"/>
    <property type="project" value="TreeGrafter"/>
</dbReference>
<dbReference type="InterPro" id="IPR051092">
    <property type="entry name" value="FYVE_RhoGEF_PH"/>
</dbReference>
<organism evidence="5 6">
    <name type="scientific">Cryptococcus floricola</name>
    <dbReference type="NCBI Taxonomy" id="2591691"/>
    <lineage>
        <taxon>Eukaryota</taxon>
        <taxon>Fungi</taxon>
        <taxon>Dikarya</taxon>
        <taxon>Basidiomycota</taxon>
        <taxon>Agaricomycotina</taxon>
        <taxon>Tremellomycetes</taxon>
        <taxon>Tremellales</taxon>
        <taxon>Cryptococcaceae</taxon>
        <taxon>Cryptococcus</taxon>
    </lineage>
</organism>
<dbReference type="Gene3D" id="2.30.29.30">
    <property type="entry name" value="Pleckstrin-homology domain (PH domain)/Phosphotyrosine-binding domain (PTB)"/>
    <property type="match status" value="1"/>
</dbReference>
<feature type="compositionally biased region" description="Low complexity" evidence="3">
    <location>
        <begin position="993"/>
        <end position="1002"/>
    </location>
</feature>
<feature type="compositionally biased region" description="Low complexity" evidence="3">
    <location>
        <begin position="365"/>
        <end position="381"/>
    </location>
</feature>
<dbReference type="SMART" id="SM00325">
    <property type="entry name" value="RhoGEF"/>
    <property type="match status" value="1"/>
</dbReference>
<dbReference type="InterPro" id="IPR011993">
    <property type="entry name" value="PH-like_dom_sf"/>
</dbReference>
<feature type="compositionally biased region" description="Basic and acidic residues" evidence="3">
    <location>
        <begin position="251"/>
        <end position="263"/>
    </location>
</feature>
<dbReference type="GO" id="GO:0005085">
    <property type="term" value="F:guanyl-nucleotide exchange factor activity"/>
    <property type="evidence" value="ECO:0007669"/>
    <property type="project" value="InterPro"/>
</dbReference>
<feature type="region of interest" description="Disordered" evidence="3">
    <location>
        <begin position="593"/>
        <end position="681"/>
    </location>
</feature>
<feature type="compositionally biased region" description="Polar residues" evidence="3">
    <location>
        <begin position="274"/>
        <end position="284"/>
    </location>
</feature>
<evidence type="ECO:0000256" key="2">
    <source>
        <dbReference type="ARBA" id="ARBA00022737"/>
    </source>
</evidence>
<dbReference type="InterPro" id="IPR035899">
    <property type="entry name" value="DBL_dom_sf"/>
</dbReference>
<dbReference type="InterPro" id="IPR001611">
    <property type="entry name" value="Leu-rich_rpt"/>
</dbReference>
<protein>
    <recommendedName>
        <fullName evidence="4">DH domain-containing protein</fullName>
    </recommendedName>
</protein>
<keyword evidence="1" id="KW-0433">Leucine-rich repeat</keyword>
<evidence type="ECO:0000259" key="4">
    <source>
        <dbReference type="PROSITE" id="PS50010"/>
    </source>
</evidence>
<feature type="compositionally biased region" description="Basic and acidic residues" evidence="3">
    <location>
        <begin position="1014"/>
        <end position="1036"/>
    </location>
</feature>
<reference evidence="5 6" key="1">
    <citation type="submission" date="2017-05" db="EMBL/GenBank/DDBJ databases">
        <title>The Genome Sequence of Tsuchiyaea wingfieldii DSM 27421.</title>
        <authorList>
            <person name="Cuomo C."/>
            <person name="Passer A."/>
            <person name="Billmyre B."/>
            <person name="Heitman J."/>
        </authorList>
    </citation>
    <scope>NUCLEOTIDE SEQUENCE [LARGE SCALE GENOMIC DNA]</scope>
    <source>
        <strain evidence="5 6">DSM 27421</strain>
    </source>
</reference>
<dbReference type="GO" id="GO:0035556">
    <property type="term" value="P:intracellular signal transduction"/>
    <property type="evidence" value="ECO:0007669"/>
    <property type="project" value="InterPro"/>
</dbReference>
<feature type="compositionally biased region" description="Polar residues" evidence="3">
    <location>
        <begin position="76"/>
        <end position="100"/>
    </location>
</feature>
<evidence type="ECO:0000256" key="3">
    <source>
        <dbReference type="SAM" id="MobiDB-lite"/>
    </source>
</evidence>
<dbReference type="InterPro" id="IPR025875">
    <property type="entry name" value="Leu-rich_rpt_4"/>
</dbReference>
<dbReference type="Gene3D" id="3.80.10.10">
    <property type="entry name" value="Ribonuclease Inhibitor"/>
    <property type="match status" value="1"/>
</dbReference>
<evidence type="ECO:0000313" key="5">
    <source>
        <dbReference type="EMBL" id="TYJ58560.1"/>
    </source>
</evidence>
<comment type="caution">
    <text evidence="5">The sequence shown here is derived from an EMBL/GenBank/DDBJ whole genome shotgun (WGS) entry which is preliminary data.</text>
</comment>
<dbReference type="SUPFAM" id="SSF52058">
    <property type="entry name" value="L domain-like"/>
    <property type="match status" value="1"/>
</dbReference>
<name>A0A5D3B8K3_9TREE</name>
<dbReference type="CDD" id="cd00160">
    <property type="entry name" value="RhoGEF"/>
    <property type="match status" value="1"/>
</dbReference>
<dbReference type="PANTHER" id="PTHR12673">
    <property type="entry name" value="FACIOGENITAL DYSPLASIA PROTEIN"/>
    <property type="match status" value="1"/>
</dbReference>
<dbReference type="SUPFAM" id="SSF48065">
    <property type="entry name" value="DBL homology domain (DH-domain)"/>
    <property type="match status" value="1"/>
</dbReference>
<feature type="region of interest" description="Disordered" evidence="3">
    <location>
        <begin position="365"/>
        <end position="384"/>
    </location>
</feature>
<dbReference type="Pfam" id="PF12799">
    <property type="entry name" value="LRR_4"/>
    <property type="match status" value="1"/>
</dbReference>
<dbReference type="EMBL" id="NIDF01000004">
    <property type="protein sequence ID" value="TYJ58560.1"/>
    <property type="molecule type" value="Genomic_DNA"/>
</dbReference>
<dbReference type="Pfam" id="PF00621">
    <property type="entry name" value="RhoGEF"/>
    <property type="match status" value="1"/>
</dbReference>
<feature type="region of interest" description="Disordered" evidence="3">
    <location>
        <begin position="704"/>
        <end position="770"/>
    </location>
</feature>
<feature type="compositionally biased region" description="Low complexity" evidence="3">
    <location>
        <begin position="1"/>
        <end position="19"/>
    </location>
</feature>
<feature type="domain" description="DH" evidence="4">
    <location>
        <begin position="1065"/>
        <end position="1320"/>
    </location>
</feature>
<feature type="compositionally biased region" description="Polar residues" evidence="3">
    <location>
        <begin position="704"/>
        <end position="713"/>
    </location>
</feature>
<dbReference type="SMART" id="SM00369">
    <property type="entry name" value="LRR_TYP"/>
    <property type="match status" value="3"/>
</dbReference>
<gene>
    <name evidence="5" type="ORF">B9479_000770</name>
</gene>
<feature type="region of interest" description="Disordered" evidence="3">
    <location>
        <begin position="989"/>
        <end position="1059"/>
    </location>
</feature>
<feature type="compositionally biased region" description="Pro residues" evidence="3">
    <location>
        <begin position="41"/>
        <end position="52"/>
    </location>
</feature>
<feature type="compositionally biased region" description="Pro residues" evidence="3">
    <location>
        <begin position="65"/>
        <end position="74"/>
    </location>
</feature>
<proteinExistence type="predicted"/>
<evidence type="ECO:0000256" key="1">
    <source>
        <dbReference type="ARBA" id="ARBA00022614"/>
    </source>
</evidence>
<feature type="region of interest" description="Disordered" evidence="3">
    <location>
        <begin position="1"/>
        <end position="285"/>
    </location>
</feature>
<dbReference type="Gene3D" id="1.20.900.10">
    <property type="entry name" value="Dbl homology (DH) domain"/>
    <property type="match status" value="1"/>
</dbReference>
<evidence type="ECO:0000313" key="6">
    <source>
        <dbReference type="Proteomes" id="UP000322245"/>
    </source>
</evidence>
<feature type="compositionally biased region" description="Acidic residues" evidence="3">
    <location>
        <begin position="212"/>
        <end position="222"/>
    </location>
</feature>
<feature type="compositionally biased region" description="Low complexity" evidence="3">
    <location>
        <begin position="616"/>
        <end position="653"/>
    </location>
</feature>
<sequence>MRRSSSISIMTSTSSTFSFTPPPFVFDLDHPPRRRVLSSPRPRPTSRSPPPSILLSQTSDDMPALPTPLPPTPTPSIHSPTMQSSAELNTSRSTIISEQDQPIAGPSKSGQQTSYFPQPYLPPTPPVQDGEQPGSVASINFVEPVMPRRRNPSARRPLSAYPQDDEDPIHPPSRKYTDPTPVSYLPSTDDEESGDSHQLDVDLDAYSNAGFETEEEPLEDTEPTLSFVTASTHDSTAGTPPISMAYSFPGHVEEGRDEVEPKIRLRSTAGRGANTYSSAESSIGSGPYSCHAYGDQIYQQNPPPMPSGYNSSMGLGISTEYSWPASLASSQTSRPPVLSPSNTFPHRPWKRDVVTRLRSGSASSAFTVASTSTDASDGSSSRANMQDGAFHYDYDGLLPYEREQAEPEALAMIKEGREKILDVEKIEALGGVEAIDQHMVHSLAGITHLLLPSCGPQILGFLSPLLSVLAPSLVVLDLSNNDLSAIPHTLQHCTSLEELNLSDNPLWNIPSWVGALVGLRVLVMDGCGISSLPEEICHLHALHSICVRRNKLVALPTWLCLLAQLDTLKVDNNPFTTEWLRIIPPILEPPPRILPAAGKRNSHHHRHLSINNGLRTPVSATPITSPTSSAGHTDQGMASGPSSSAQSSFHQAGLGPIAEDNHPHSAPIRADGEDLPFPGVMPEAQASRGLRKMRSAGALLNKMNQSVGSQSPNVRPRDLSPPPTDRFASLGGSDGRRAASAMSNYPEDSSEPTGSRLGKGSVQKPGKFGGFLRKMSMNRLRPEKDKTAAVASSAASNLKTMPALPPMRHQHSDPIKPVAIRPGMLGAMSSATLPTRKITDLHISDFGPVSHVPTGPSTMPLAGLPFPSQMGASMSGMGSGNNTTSLRGKRKSFLPLDGPPSINVQIPTSDFPDPHAAETSVPALTMEAPTPLATAPPSILSQALVESPVAENDYDAKYAQGLDTIKLILRDLHDLSRKSVPQDTFAAMGGAGSADSSYATSSVLSEHPGSPRSVGRDSFVDVHRARRPTLERDSRELSNGGGGYVDLGEQEPSLSGKKFKNDKSKRAKIIHEIWETERTYVRNLGELVTIYVKPSAKVTNPNKSAVETVVPSSERKIVFGGIESILAIHRDNFLPALEKVVKTLIESEGKADDGEMSIETAYRVGEVFRTYIAYMKQYSTYITNFDNALARMKTWSGTPSGTSTPTFPGKAGSNMSSTAINAGMSAISLPAAAPTASGPQMSSSQKKRVKAFLQKGKDHPMHSQISLESYLLLPIQRIPRYKLLLTELAMCTPARADGFRDTLDDALIEISSLASLMNEEKRDADSRLRLINWQKRFTNSGRSPLVQPHRRLMFEGPLTLSRIVKKASNFAEREIMLETDGDKTITSSKTVVPVDHVVPESVEREVMLILCSDMMVLATQRGDGWEGPVNVFNVLRMGTLQEPASVTSGNTLRVVDNNSIYYFTGNTRDIIIQWCRAINTARR</sequence>
<keyword evidence="2" id="KW-0677">Repeat</keyword>
<dbReference type="PROSITE" id="PS50010">
    <property type="entry name" value="DH_2"/>
    <property type="match status" value="1"/>
</dbReference>
<dbReference type="PROSITE" id="PS51450">
    <property type="entry name" value="LRR"/>
    <property type="match status" value="2"/>
</dbReference>
<dbReference type="InterPro" id="IPR003591">
    <property type="entry name" value="Leu-rich_rpt_typical-subtyp"/>
</dbReference>
<feature type="compositionally biased region" description="Polar residues" evidence="3">
    <location>
        <begin position="226"/>
        <end position="238"/>
    </location>
</feature>
<dbReference type="PANTHER" id="PTHR12673:SF270">
    <property type="entry name" value="FYVE-TYPE DOMAIN-CONTAINING PROTEIN"/>
    <property type="match status" value="1"/>
</dbReference>
<dbReference type="InterPro" id="IPR032675">
    <property type="entry name" value="LRR_dom_sf"/>
</dbReference>
<dbReference type="InterPro" id="IPR000219">
    <property type="entry name" value="DH_dom"/>
</dbReference>